<reference evidence="2 3" key="1">
    <citation type="submission" date="2023-07" db="EMBL/GenBank/DDBJ databases">
        <title>Genomic Encyclopedia of Type Strains, Phase IV (KMG-IV): sequencing the most valuable type-strain genomes for metagenomic binning, comparative biology and taxonomic classification.</title>
        <authorList>
            <person name="Goeker M."/>
        </authorList>
    </citation>
    <scope>NUCLEOTIDE SEQUENCE [LARGE SCALE GENOMIC DNA]</scope>
    <source>
        <strain evidence="2 3">DSM 45903</strain>
    </source>
</reference>
<evidence type="ECO:0000313" key="2">
    <source>
        <dbReference type="EMBL" id="MDR6227077.1"/>
    </source>
</evidence>
<feature type="transmembrane region" description="Helical" evidence="1">
    <location>
        <begin position="30"/>
        <end position="49"/>
    </location>
</feature>
<evidence type="ECO:0000313" key="3">
    <source>
        <dbReference type="Proteomes" id="UP001185012"/>
    </source>
</evidence>
<keyword evidence="1" id="KW-0472">Membrane</keyword>
<dbReference type="Proteomes" id="UP001185012">
    <property type="component" value="Unassembled WGS sequence"/>
</dbReference>
<comment type="caution">
    <text evidence="2">The sequence shown here is derived from an EMBL/GenBank/DDBJ whole genome shotgun (WGS) entry which is preliminary data.</text>
</comment>
<accession>A0ABU1IR98</accession>
<dbReference type="RefSeq" id="WP_309867843.1">
    <property type="nucleotide sequence ID" value="NZ_JAVDQG010000007.1"/>
</dbReference>
<feature type="transmembrane region" description="Helical" evidence="1">
    <location>
        <begin position="55"/>
        <end position="72"/>
    </location>
</feature>
<protein>
    <submittedName>
        <fullName evidence="2">Uncharacterized protein</fullName>
    </submittedName>
</protein>
<proteinExistence type="predicted"/>
<keyword evidence="1" id="KW-0812">Transmembrane</keyword>
<evidence type="ECO:0000256" key="1">
    <source>
        <dbReference type="SAM" id="Phobius"/>
    </source>
</evidence>
<name>A0ABU1IR98_9BACL</name>
<organism evidence="2 3">
    <name type="scientific">Desmospora profundinema</name>
    <dbReference type="NCBI Taxonomy" id="1571184"/>
    <lineage>
        <taxon>Bacteria</taxon>
        <taxon>Bacillati</taxon>
        <taxon>Bacillota</taxon>
        <taxon>Bacilli</taxon>
        <taxon>Bacillales</taxon>
        <taxon>Thermoactinomycetaceae</taxon>
        <taxon>Desmospora</taxon>
    </lineage>
</organism>
<dbReference type="EMBL" id="JAVDQG010000007">
    <property type="protein sequence ID" value="MDR6227077.1"/>
    <property type="molecule type" value="Genomic_DNA"/>
</dbReference>
<keyword evidence="1" id="KW-1133">Transmembrane helix</keyword>
<feature type="transmembrane region" description="Helical" evidence="1">
    <location>
        <begin position="6"/>
        <end position="23"/>
    </location>
</feature>
<gene>
    <name evidence="2" type="ORF">JOE21_003089</name>
</gene>
<keyword evidence="3" id="KW-1185">Reference proteome</keyword>
<sequence length="98" mass="10576">MRVVVEGVLAFFMTGGLIGYLGLEGRASGAVRRVCLTVSLVGVVLGILWSPRFLIYVGAAAFFGGIITYSRIAGDEEETASMELERRKMVSKGSVPYR</sequence>